<dbReference type="GO" id="GO:0015018">
    <property type="term" value="F:galactosylgalactosylxylosylprotein 3-beta-glucuronosyltransferase activity"/>
    <property type="evidence" value="ECO:0007669"/>
    <property type="project" value="UniProtKB-UniRule"/>
</dbReference>
<keyword evidence="8" id="KW-0472">Membrane</keyword>
<comment type="similarity">
    <text evidence="2 14">Belongs to the glycosyltransferase 43 family.</text>
</comment>
<evidence type="ECO:0000256" key="14">
    <source>
        <dbReference type="RuleBase" id="RU363127"/>
    </source>
</evidence>
<keyword evidence="5" id="KW-0812">Transmembrane</keyword>
<comment type="pathway">
    <text evidence="14">Protein modification; protein glycosylation.</text>
</comment>
<dbReference type="Pfam" id="PF03360">
    <property type="entry name" value="Glyco_transf_43"/>
    <property type="match status" value="2"/>
</dbReference>
<evidence type="ECO:0000256" key="6">
    <source>
        <dbReference type="ARBA" id="ARBA00022968"/>
    </source>
</evidence>
<evidence type="ECO:0000256" key="7">
    <source>
        <dbReference type="ARBA" id="ARBA00022989"/>
    </source>
</evidence>
<dbReference type="InterPro" id="IPR029044">
    <property type="entry name" value="Nucleotide-diphossugar_trans"/>
</dbReference>
<dbReference type="UniPathway" id="UPA00378"/>
<evidence type="ECO:0000256" key="15">
    <source>
        <dbReference type="SAM" id="SignalP"/>
    </source>
</evidence>
<keyword evidence="14" id="KW-0479">Metal-binding</keyword>
<dbReference type="CDD" id="cd00218">
    <property type="entry name" value="GlcAT-I"/>
    <property type="match status" value="1"/>
</dbReference>
<comment type="subcellular location">
    <subcellularLocation>
        <location evidence="14">Golgi apparatus membrane</location>
        <topology evidence="14">Single-pass type II membrane protein</topology>
    </subcellularLocation>
    <subcellularLocation>
        <location evidence="1">Membrane</location>
        <topology evidence="1">Single-pass type II membrane protein</topology>
    </subcellularLocation>
</comment>
<evidence type="ECO:0000256" key="5">
    <source>
        <dbReference type="ARBA" id="ARBA00022692"/>
    </source>
</evidence>
<keyword evidence="6 14" id="KW-0735">Signal-anchor</keyword>
<accession>A0A8C4Q896</accession>
<organism evidence="16 17">
    <name type="scientific">Eptatretus burgeri</name>
    <name type="common">Inshore hagfish</name>
    <dbReference type="NCBI Taxonomy" id="7764"/>
    <lineage>
        <taxon>Eukaryota</taxon>
        <taxon>Metazoa</taxon>
        <taxon>Chordata</taxon>
        <taxon>Craniata</taxon>
        <taxon>Vertebrata</taxon>
        <taxon>Cyclostomata</taxon>
        <taxon>Myxini</taxon>
        <taxon>Myxiniformes</taxon>
        <taxon>Myxinidae</taxon>
        <taxon>Eptatretinae</taxon>
        <taxon>Eptatretus</taxon>
    </lineage>
</organism>
<dbReference type="Proteomes" id="UP000694388">
    <property type="component" value="Unplaced"/>
</dbReference>
<evidence type="ECO:0000256" key="13">
    <source>
        <dbReference type="PIRSR" id="PIRSR605027-6"/>
    </source>
</evidence>
<feature type="site" description="Interaction with galactose moiety of substrate glycoprotein" evidence="12">
    <location>
        <position position="198"/>
    </location>
</feature>
<protein>
    <recommendedName>
        <fullName evidence="3 14">Galactosylgalactosylxylosylprotein 3-beta-glucuronosyltransferase</fullName>
        <ecNumber evidence="3 14">2.4.1.135</ecNumber>
    </recommendedName>
</protein>
<keyword evidence="4 14" id="KW-0808">Transferase</keyword>
<sequence>TRSVAFKFNRFFLLFFLSYAATTAHSPYAVEVPVTNVPSHHPAHVQQPIINLSSHPAALQYIPLNWQPGLPIIYVVTPTYARLVQKAELTRLGQTLLLIPNLHWVLVEDAAQRTSLVTTLLASLGLKNTHLNASTPVAYRPKVSLNENIEQQHHQQHGVEPECYLLCYFLSFSSFLQMRYTRRVSVWPVGFAGGLRFESPLVNASGHVIGWRSQFAPQRPFAIDMAGFAVSLRLLLARRSAYFPFHGAKPGWQESDLLRQLVTLGELEPKAQNCTKVLVWHTRTEKPLLVYEGKKWQTDLKMEV</sequence>
<name>A0A8C4Q896_EPTBU</name>
<evidence type="ECO:0000256" key="9">
    <source>
        <dbReference type="ARBA" id="ARBA00023180"/>
    </source>
</evidence>
<evidence type="ECO:0000256" key="11">
    <source>
        <dbReference type="PIRSR" id="PIRSR605027-1"/>
    </source>
</evidence>
<dbReference type="InterPro" id="IPR005027">
    <property type="entry name" value="Glyco_trans_43"/>
</dbReference>
<keyword evidence="14" id="KW-0464">Manganese</keyword>
<proteinExistence type="inferred from homology"/>
<dbReference type="SUPFAM" id="SSF53448">
    <property type="entry name" value="Nucleotide-diphospho-sugar transferases"/>
    <property type="match status" value="1"/>
</dbReference>
<dbReference type="Gene3D" id="3.90.550.10">
    <property type="entry name" value="Spore Coat Polysaccharide Biosynthesis Protein SpsA, Chain A"/>
    <property type="match status" value="2"/>
</dbReference>
<evidence type="ECO:0000313" key="16">
    <source>
        <dbReference type="Ensembl" id="ENSEBUP00000011557.1"/>
    </source>
</evidence>
<evidence type="ECO:0000256" key="10">
    <source>
        <dbReference type="ARBA" id="ARBA00047979"/>
    </source>
</evidence>
<comment type="cofactor">
    <cofactor evidence="14">
        <name>Mn(2+)</name>
        <dbReference type="ChEBI" id="CHEBI:29035"/>
    </cofactor>
</comment>
<dbReference type="Ensembl" id="ENSEBUT00000012128.1">
    <property type="protein sequence ID" value="ENSEBUP00000011557.1"/>
    <property type="gene ID" value="ENSEBUG00000007407.1"/>
</dbReference>
<feature type="signal peptide" evidence="15">
    <location>
        <begin position="1"/>
        <end position="24"/>
    </location>
</feature>
<evidence type="ECO:0000256" key="4">
    <source>
        <dbReference type="ARBA" id="ARBA00022679"/>
    </source>
</evidence>
<dbReference type="GeneTree" id="ENSGT00940000165782"/>
<evidence type="ECO:0000313" key="17">
    <source>
        <dbReference type="Proteomes" id="UP000694388"/>
    </source>
</evidence>
<keyword evidence="9 13" id="KW-0325">Glycoprotein</keyword>
<keyword evidence="15" id="KW-0732">Signal</keyword>
<dbReference type="PANTHER" id="PTHR10896">
    <property type="entry name" value="GALACTOSYLGALACTOSYLXYLOSYLPROTEIN 3-BETA-GLUCURONOSYLTRANSFERASE BETA-1,3-GLUCURONYLTRANSFERASE"/>
    <property type="match status" value="1"/>
</dbReference>
<evidence type="ECO:0000256" key="8">
    <source>
        <dbReference type="ARBA" id="ARBA00023136"/>
    </source>
</evidence>
<evidence type="ECO:0000256" key="1">
    <source>
        <dbReference type="ARBA" id="ARBA00004606"/>
    </source>
</evidence>
<dbReference type="GO" id="GO:0050650">
    <property type="term" value="P:chondroitin sulfate proteoglycan biosynthetic process"/>
    <property type="evidence" value="ECO:0007669"/>
    <property type="project" value="TreeGrafter"/>
</dbReference>
<reference evidence="16" key="2">
    <citation type="submission" date="2025-09" db="UniProtKB">
        <authorList>
            <consortium name="Ensembl"/>
        </authorList>
    </citation>
    <scope>IDENTIFICATION</scope>
</reference>
<feature type="glycosylation site" description="N-linked (GlcNAc...) asparagine" evidence="13">
    <location>
        <position position="273"/>
    </location>
</feature>
<keyword evidence="7" id="KW-1133">Transmembrane helix</keyword>
<feature type="active site" description="Proton donor/acceptor" evidence="11">
    <location>
        <position position="254"/>
    </location>
</feature>
<dbReference type="OMA" id="NAGLEWI"/>
<comment type="catalytic activity">
    <reaction evidence="10 14">
        <text>3-O-(beta-D-galactosyl-(1-&gt;3)-beta-D-galactosyl-(1-&gt;4)-beta-D-xylosyl)-L-seryl-[protein] + UDP-alpha-D-glucuronate = 3-O-(beta-D-GlcA-(1-&gt;3)-beta-D-Gal-(1-&gt;3)-beta-D-Gal-(1-&gt;4)-beta-D-Xyl)-L-seryl-[protein] + UDP + H(+)</text>
        <dbReference type="Rhea" id="RHEA:24168"/>
        <dbReference type="Rhea" id="RHEA-COMP:12571"/>
        <dbReference type="Rhea" id="RHEA-COMP:12573"/>
        <dbReference type="ChEBI" id="CHEBI:15378"/>
        <dbReference type="ChEBI" id="CHEBI:58052"/>
        <dbReference type="ChEBI" id="CHEBI:58223"/>
        <dbReference type="ChEBI" id="CHEBI:132090"/>
        <dbReference type="ChEBI" id="CHEBI:132093"/>
        <dbReference type="EC" id="2.4.1.135"/>
    </reaction>
</comment>
<dbReference type="EC" id="2.4.1.135" evidence="3 14"/>
<dbReference type="PANTHER" id="PTHR10896:SF50">
    <property type="entry name" value="GALACTOSYLGALACTOSYLXYLOSYLPROTEIN 3-BETA-GLUCURONOSYLTRANSFERASE P"/>
    <property type="match status" value="1"/>
</dbReference>
<evidence type="ECO:0000256" key="12">
    <source>
        <dbReference type="PIRSR" id="PIRSR605027-4"/>
    </source>
</evidence>
<dbReference type="GO" id="GO:0046872">
    <property type="term" value="F:metal ion binding"/>
    <property type="evidence" value="ECO:0007669"/>
    <property type="project" value="UniProtKB-KW"/>
</dbReference>
<evidence type="ECO:0000256" key="2">
    <source>
        <dbReference type="ARBA" id="ARBA00007706"/>
    </source>
</evidence>
<keyword evidence="14" id="KW-0333">Golgi apparatus</keyword>
<evidence type="ECO:0000256" key="3">
    <source>
        <dbReference type="ARBA" id="ARBA00012641"/>
    </source>
</evidence>
<dbReference type="GO" id="GO:0000139">
    <property type="term" value="C:Golgi membrane"/>
    <property type="evidence" value="ECO:0007669"/>
    <property type="project" value="UniProtKB-SubCell"/>
</dbReference>
<dbReference type="GO" id="GO:0005975">
    <property type="term" value="P:carbohydrate metabolic process"/>
    <property type="evidence" value="ECO:0007669"/>
    <property type="project" value="TreeGrafter"/>
</dbReference>
<feature type="chain" id="PRO_5034511060" description="Galactosylgalactosylxylosylprotein 3-beta-glucuronosyltransferase" evidence="15">
    <location>
        <begin position="25"/>
        <end position="304"/>
    </location>
</feature>
<reference evidence="16" key="1">
    <citation type="submission" date="2025-08" db="UniProtKB">
        <authorList>
            <consortium name="Ensembl"/>
        </authorList>
    </citation>
    <scope>IDENTIFICATION</scope>
</reference>
<dbReference type="AlphaFoldDB" id="A0A8C4Q896"/>
<keyword evidence="17" id="KW-1185">Reference proteome</keyword>